<dbReference type="EMBL" id="QGKV02002055">
    <property type="protein sequence ID" value="KAF3496812.1"/>
    <property type="molecule type" value="Genomic_DNA"/>
</dbReference>
<keyword evidence="2" id="KW-1185">Reference proteome</keyword>
<evidence type="ECO:0000313" key="1">
    <source>
        <dbReference type="EMBL" id="KAF3496812.1"/>
    </source>
</evidence>
<protein>
    <submittedName>
        <fullName evidence="1">Uncharacterized protein</fullName>
    </submittedName>
</protein>
<organism evidence="1 2">
    <name type="scientific">Brassica cretica</name>
    <name type="common">Mustard</name>
    <dbReference type="NCBI Taxonomy" id="69181"/>
    <lineage>
        <taxon>Eukaryota</taxon>
        <taxon>Viridiplantae</taxon>
        <taxon>Streptophyta</taxon>
        <taxon>Embryophyta</taxon>
        <taxon>Tracheophyta</taxon>
        <taxon>Spermatophyta</taxon>
        <taxon>Magnoliopsida</taxon>
        <taxon>eudicotyledons</taxon>
        <taxon>Gunneridae</taxon>
        <taxon>Pentapetalae</taxon>
        <taxon>rosids</taxon>
        <taxon>malvids</taxon>
        <taxon>Brassicales</taxon>
        <taxon>Brassicaceae</taxon>
        <taxon>Brassiceae</taxon>
        <taxon>Brassica</taxon>
    </lineage>
</organism>
<comment type="caution">
    <text evidence="1">The sequence shown here is derived from an EMBL/GenBank/DDBJ whole genome shotgun (WGS) entry which is preliminary data.</text>
</comment>
<dbReference type="Proteomes" id="UP000266723">
    <property type="component" value="Unassembled WGS sequence"/>
</dbReference>
<reference evidence="1 2" key="1">
    <citation type="journal article" date="2020" name="BMC Genomics">
        <title>Intraspecific diversification of the crop wild relative Brassica cretica Lam. using demographic model selection.</title>
        <authorList>
            <person name="Kioukis A."/>
            <person name="Michalopoulou V.A."/>
            <person name="Briers L."/>
            <person name="Pirintsos S."/>
            <person name="Studholme D.J."/>
            <person name="Pavlidis P."/>
            <person name="Sarris P.F."/>
        </authorList>
    </citation>
    <scope>NUCLEOTIDE SEQUENCE [LARGE SCALE GENOMIC DNA]</scope>
    <source>
        <strain evidence="2">cv. PFS-1207/04</strain>
    </source>
</reference>
<accession>A0ABQ7AG25</accession>
<evidence type="ECO:0000313" key="2">
    <source>
        <dbReference type="Proteomes" id="UP000266723"/>
    </source>
</evidence>
<name>A0ABQ7AG25_BRACR</name>
<proteinExistence type="predicted"/>
<gene>
    <name evidence="1" type="ORF">DY000_02054448</name>
</gene>
<sequence>MCARLYGSSGARTGQGQSYLCCASHPIPGCRRFLLYIYMGVSLARSYREDEAIPTWIHKKARTRYHVFRSWAAQHTQDMLTVTRLVVPNKHLLGKELLFRRAKLALSQNKVSGVISSKFCRKASIKRHSRYLLQRPEGRVC</sequence>